<feature type="compositionally biased region" description="Basic and acidic residues" evidence="1">
    <location>
        <begin position="267"/>
        <end position="276"/>
    </location>
</feature>
<protein>
    <submittedName>
        <fullName evidence="2">Uncharacterized protein</fullName>
    </submittedName>
</protein>
<comment type="caution">
    <text evidence="2">The sequence shown here is derived from an EMBL/GenBank/DDBJ whole genome shotgun (WGS) entry which is preliminary data.</text>
</comment>
<evidence type="ECO:0000313" key="2">
    <source>
        <dbReference type="EMBL" id="KAF5382205.1"/>
    </source>
</evidence>
<keyword evidence="3" id="KW-1185">Reference proteome</keyword>
<reference evidence="2 3" key="1">
    <citation type="journal article" date="2020" name="ISME J.">
        <title>Uncovering the hidden diversity of litter-decomposition mechanisms in mushroom-forming fungi.</title>
        <authorList>
            <person name="Floudas D."/>
            <person name="Bentzer J."/>
            <person name="Ahren D."/>
            <person name="Johansson T."/>
            <person name="Persson P."/>
            <person name="Tunlid A."/>
        </authorList>
    </citation>
    <scope>NUCLEOTIDE SEQUENCE [LARGE SCALE GENOMIC DNA]</scope>
    <source>
        <strain evidence="2 3">CBS 661.87</strain>
    </source>
</reference>
<feature type="compositionally biased region" description="Acidic residues" evidence="1">
    <location>
        <begin position="277"/>
        <end position="288"/>
    </location>
</feature>
<dbReference type="EMBL" id="JAACJP010000009">
    <property type="protein sequence ID" value="KAF5382205.1"/>
    <property type="molecule type" value="Genomic_DNA"/>
</dbReference>
<gene>
    <name evidence="2" type="ORF">D9615_004386</name>
</gene>
<sequence length="326" mass="37854">MFRHILHSFSRRPALAPALVNNARILAQPRRFTHWQSASERLDKEGVTIPIEPSEYRQILARTKQVWPCPRALPPGWSCKWEDWAYLLTFYWLSPYYLMLPQIEMVVNIRHRIPGETRPILFSNERQAFVFTLVDSPRQFFLFDGAGSVLYRVAGISNEQALVQLMTQGDDAFQAKLQLVPPDEEGEEALMRILARDATVIPLLAEKFLDYTPVPTKQWEEGNLPVDEEFPMEEFLQDLQGLEEMEKEHKLQSTQDGFDLEGLPGEEEGRAEIPERMEEDDDDDDDDELHPIEQALDNIDNMEDVEELMKLARQEEETRKTSTRGH</sequence>
<dbReference type="OrthoDB" id="3045818at2759"/>
<feature type="compositionally biased region" description="Basic and acidic residues" evidence="1">
    <location>
        <begin position="307"/>
        <end position="320"/>
    </location>
</feature>
<organism evidence="2 3">
    <name type="scientific">Tricholomella constricta</name>
    <dbReference type="NCBI Taxonomy" id="117010"/>
    <lineage>
        <taxon>Eukaryota</taxon>
        <taxon>Fungi</taxon>
        <taxon>Dikarya</taxon>
        <taxon>Basidiomycota</taxon>
        <taxon>Agaricomycotina</taxon>
        <taxon>Agaricomycetes</taxon>
        <taxon>Agaricomycetidae</taxon>
        <taxon>Agaricales</taxon>
        <taxon>Tricholomatineae</taxon>
        <taxon>Lyophyllaceae</taxon>
        <taxon>Tricholomella</taxon>
    </lineage>
</organism>
<evidence type="ECO:0000256" key="1">
    <source>
        <dbReference type="SAM" id="MobiDB-lite"/>
    </source>
</evidence>
<dbReference type="AlphaFoldDB" id="A0A8H5M5P9"/>
<proteinExistence type="predicted"/>
<evidence type="ECO:0000313" key="3">
    <source>
        <dbReference type="Proteomes" id="UP000565441"/>
    </source>
</evidence>
<name>A0A8H5M5P9_9AGAR</name>
<feature type="region of interest" description="Disordered" evidence="1">
    <location>
        <begin position="246"/>
        <end position="326"/>
    </location>
</feature>
<accession>A0A8H5M5P9</accession>
<dbReference type="Proteomes" id="UP000565441">
    <property type="component" value="Unassembled WGS sequence"/>
</dbReference>